<evidence type="ECO:0000259" key="8">
    <source>
        <dbReference type="PROSITE" id="PS51767"/>
    </source>
</evidence>
<dbReference type="CDD" id="cd05476">
    <property type="entry name" value="pepsin_A_like_plant"/>
    <property type="match status" value="1"/>
</dbReference>
<dbReference type="Pfam" id="PF14543">
    <property type="entry name" value="TAXi_N"/>
    <property type="match status" value="1"/>
</dbReference>
<evidence type="ECO:0000256" key="5">
    <source>
        <dbReference type="ARBA" id="ARBA00023180"/>
    </source>
</evidence>
<keyword evidence="10" id="KW-1185">Reference proteome</keyword>
<dbReference type="GO" id="GO:0006508">
    <property type="term" value="P:proteolysis"/>
    <property type="evidence" value="ECO:0007669"/>
    <property type="project" value="UniProtKB-KW"/>
</dbReference>
<comment type="similarity">
    <text evidence="1">Belongs to the peptidase A1 family.</text>
</comment>
<evidence type="ECO:0000256" key="2">
    <source>
        <dbReference type="ARBA" id="ARBA00022670"/>
    </source>
</evidence>
<name>A0A2Z6P2Y4_TRISU</name>
<dbReference type="PROSITE" id="PS51767">
    <property type="entry name" value="PEPTIDASE_A1"/>
    <property type="match status" value="1"/>
</dbReference>
<dbReference type="SUPFAM" id="SSF50630">
    <property type="entry name" value="Acid proteases"/>
    <property type="match status" value="1"/>
</dbReference>
<evidence type="ECO:0000256" key="1">
    <source>
        <dbReference type="ARBA" id="ARBA00007447"/>
    </source>
</evidence>
<dbReference type="AlphaFoldDB" id="A0A2Z6P2Y4"/>
<dbReference type="InterPro" id="IPR051708">
    <property type="entry name" value="Plant_Aspart_Prot_A1"/>
</dbReference>
<feature type="compositionally biased region" description="Basic residues" evidence="7">
    <location>
        <begin position="136"/>
        <end position="176"/>
    </location>
</feature>
<dbReference type="EMBL" id="DF973699">
    <property type="protein sequence ID" value="GAU38039.1"/>
    <property type="molecule type" value="Genomic_DNA"/>
</dbReference>
<dbReference type="InterPro" id="IPR001461">
    <property type="entry name" value="Aspartic_peptidase_A1"/>
</dbReference>
<protein>
    <recommendedName>
        <fullName evidence="8">Peptidase A1 domain-containing protein</fullName>
    </recommendedName>
</protein>
<feature type="active site" evidence="6">
    <location>
        <position position="120"/>
    </location>
</feature>
<evidence type="ECO:0000256" key="3">
    <source>
        <dbReference type="ARBA" id="ARBA00022750"/>
    </source>
</evidence>
<dbReference type="InterPro" id="IPR021109">
    <property type="entry name" value="Peptidase_aspartic_dom_sf"/>
</dbReference>
<dbReference type="GO" id="GO:0004190">
    <property type="term" value="F:aspartic-type endopeptidase activity"/>
    <property type="evidence" value="ECO:0007669"/>
    <property type="project" value="UniProtKB-KW"/>
</dbReference>
<sequence length="500" mass="55825">MIVVHSFNNEEEGEDEDERLSLELVHRHDSRFVKDVDRVDVIKGFLSRDLSRNQRINEIIRRKNQGNNNRRKDIEMKSHDIEAQPQFQLPMLSGRDEKLGEYFVDVEVGTPGQRFWVIADTGNELTWFNCLNKGHKSNHGGGGHKHRRRSHKKKRTRTKSRSRSRTRTSKKKRRVGKTNNSSCDGVFCPHQSKTFQQVSCASKTCKEDLSSVFSLKYCPKDSDPCLYDISYTDGSAASGFFGTDTITVNLTDGSKGKLQNLTIGCTQSMANGSTFTENTGGILGLGMTKDSFVEKAAIAYGAKFSYCLVDHLSHKDVSSYLTFGTPKEKILTEMKKTELLIYQPFYGVNVIGVSIDDQMLKIPPKVWNFDTEGGMILDSGTSLGTLVVEAYDPIVGALEKSLANVKRVERDVGILDFCFDTEGFDESTVPRLAFHFAGGAKFEPPVKSYIIDVAPMVKCIGFVPINDTGASVIGNILQQNHLWEFDLAHNILGFAPSKCN</sequence>
<dbReference type="InterPro" id="IPR034161">
    <property type="entry name" value="Pepsin-like_plant"/>
</dbReference>
<reference evidence="10" key="1">
    <citation type="journal article" date="2017" name="Front. Plant Sci.">
        <title>Climate Clever Clovers: New Paradigm to Reduce the Environmental Footprint of Ruminants by Breeding Low Methanogenic Forages Utilizing Haplotype Variation.</title>
        <authorList>
            <person name="Kaur P."/>
            <person name="Appels R."/>
            <person name="Bayer P.E."/>
            <person name="Keeble-Gagnere G."/>
            <person name="Wang J."/>
            <person name="Hirakawa H."/>
            <person name="Shirasawa K."/>
            <person name="Vercoe P."/>
            <person name="Stefanova K."/>
            <person name="Durmic Z."/>
            <person name="Nichols P."/>
            <person name="Revell C."/>
            <person name="Isobe S.N."/>
            <person name="Edwards D."/>
            <person name="Erskine W."/>
        </authorList>
    </citation>
    <scope>NUCLEOTIDE SEQUENCE [LARGE SCALE GENOMIC DNA]</scope>
    <source>
        <strain evidence="10">cv. Daliak</strain>
    </source>
</reference>
<dbReference type="PRINTS" id="PR00792">
    <property type="entry name" value="PEPSIN"/>
</dbReference>
<dbReference type="Pfam" id="PF14541">
    <property type="entry name" value="TAXi_C"/>
    <property type="match status" value="1"/>
</dbReference>
<accession>A0A2Z6P2Y4</accession>
<dbReference type="InterPro" id="IPR032799">
    <property type="entry name" value="TAXi_C"/>
</dbReference>
<keyword evidence="4" id="KW-0378">Hydrolase</keyword>
<evidence type="ECO:0000313" key="10">
    <source>
        <dbReference type="Proteomes" id="UP000242715"/>
    </source>
</evidence>
<dbReference type="PANTHER" id="PTHR47967">
    <property type="entry name" value="OS07G0603500 PROTEIN-RELATED"/>
    <property type="match status" value="1"/>
</dbReference>
<dbReference type="OrthoDB" id="2747330at2759"/>
<proteinExistence type="inferred from homology"/>
<evidence type="ECO:0000313" key="9">
    <source>
        <dbReference type="EMBL" id="GAU38039.1"/>
    </source>
</evidence>
<dbReference type="FunFam" id="2.40.70.10:FF:000033">
    <property type="entry name" value="Aspartyl protease family protein"/>
    <property type="match status" value="1"/>
</dbReference>
<keyword evidence="5" id="KW-0325">Glycoprotein</keyword>
<dbReference type="InterPro" id="IPR033121">
    <property type="entry name" value="PEPTIDASE_A1"/>
</dbReference>
<feature type="region of interest" description="Disordered" evidence="7">
    <location>
        <begin position="136"/>
        <end position="180"/>
    </location>
</feature>
<keyword evidence="2" id="KW-0645">Protease</keyword>
<dbReference type="Gene3D" id="2.40.70.10">
    <property type="entry name" value="Acid Proteases"/>
    <property type="match status" value="2"/>
</dbReference>
<evidence type="ECO:0000256" key="7">
    <source>
        <dbReference type="SAM" id="MobiDB-lite"/>
    </source>
</evidence>
<gene>
    <name evidence="9" type="ORF">TSUD_274410</name>
</gene>
<feature type="active site" evidence="6">
    <location>
        <position position="378"/>
    </location>
</feature>
<dbReference type="InterPro" id="IPR032861">
    <property type="entry name" value="TAXi_N"/>
</dbReference>
<evidence type="ECO:0000256" key="6">
    <source>
        <dbReference type="PIRSR" id="PIRSR601461-1"/>
    </source>
</evidence>
<keyword evidence="3" id="KW-0064">Aspartyl protease</keyword>
<feature type="domain" description="Peptidase A1" evidence="8">
    <location>
        <begin position="102"/>
        <end position="495"/>
    </location>
</feature>
<evidence type="ECO:0000256" key="4">
    <source>
        <dbReference type="ARBA" id="ARBA00022801"/>
    </source>
</evidence>
<organism evidence="9 10">
    <name type="scientific">Trifolium subterraneum</name>
    <name type="common">Subterranean clover</name>
    <dbReference type="NCBI Taxonomy" id="3900"/>
    <lineage>
        <taxon>Eukaryota</taxon>
        <taxon>Viridiplantae</taxon>
        <taxon>Streptophyta</taxon>
        <taxon>Embryophyta</taxon>
        <taxon>Tracheophyta</taxon>
        <taxon>Spermatophyta</taxon>
        <taxon>Magnoliopsida</taxon>
        <taxon>eudicotyledons</taxon>
        <taxon>Gunneridae</taxon>
        <taxon>Pentapetalae</taxon>
        <taxon>rosids</taxon>
        <taxon>fabids</taxon>
        <taxon>Fabales</taxon>
        <taxon>Fabaceae</taxon>
        <taxon>Papilionoideae</taxon>
        <taxon>50 kb inversion clade</taxon>
        <taxon>NPAAA clade</taxon>
        <taxon>Hologalegina</taxon>
        <taxon>IRL clade</taxon>
        <taxon>Trifolieae</taxon>
        <taxon>Trifolium</taxon>
    </lineage>
</organism>
<dbReference type="PANTHER" id="PTHR47967:SF69">
    <property type="entry name" value="ASPARTIC PROTEINASE NANA, CHLOROPLAST"/>
    <property type="match status" value="1"/>
</dbReference>
<dbReference type="Proteomes" id="UP000242715">
    <property type="component" value="Unassembled WGS sequence"/>
</dbReference>